<dbReference type="EMBL" id="CP070608">
    <property type="protein sequence ID" value="QSE96415.1"/>
    <property type="molecule type" value="Genomic_DNA"/>
</dbReference>
<dbReference type="RefSeq" id="WP_205720931.1">
    <property type="nucleotide sequence ID" value="NZ_CP070608.1"/>
</dbReference>
<evidence type="ECO:0000256" key="7">
    <source>
        <dbReference type="SAM" id="SignalP"/>
    </source>
</evidence>
<dbReference type="AlphaFoldDB" id="A0A974ZZR6"/>
<dbReference type="FunFam" id="3.90.226.10:FF:000090">
    <property type="entry name" value="Tail-specific protease"/>
    <property type="match status" value="1"/>
</dbReference>
<reference evidence="10" key="1">
    <citation type="submission" date="2021-02" db="EMBL/GenBank/DDBJ databases">
        <title>Fulvivirga sp. S481 isolated from sea water.</title>
        <authorList>
            <person name="Bae S.S."/>
            <person name="Baek K."/>
        </authorList>
    </citation>
    <scope>NUCLEOTIDE SEQUENCE</scope>
    <source>
        <strain evidence="10">S481</strain>
    </source>
</reference>
<dbReference type="KEGG" id="fuv:JR347_12450"/>
<dbReference type="PANTHER" id="PTHR32060:SF22">
    <property type="entry name" value="CARBOXYL-TERMINAL-PROCESSING PEPTIDASE 3, CHLOROPLASTIC"/>
    <property type="match status" value="1"/>
</dbReference>
<keyword evidence="7" id="KW-0732">Signal</keyword>
<keyword evidence="2 5" id="KW-0645">Protease</keyword>
<feature type="signal peptide" evidence="7">
    <location>
        <begin position="1"/>
        <end position="19"/>
    </location>
</feature>
<evidence type="ECO:0000256" key="1">
    <source>
        <dbReference type="ARBA" id="ARBA00009179"/>
    </source>
</evidence>
<gene>
    <name evidence="10" type="ORF">JR347_12450</name>
</gene>
<dbReference type="InterPro" id="IPR040573">
    <property type="entry name" value="TSP_N"/>
</dbReference>
<dbReference type="Gene3D" id="2.30.42.10">
    <property type="match status" value="1"/>
</dbReference>
<evidence type="ECO:0000256" key="5">
    <source>
        <dbReference type="RuleBase" id="RU004404"/>
    </source>
</evidence>
<keyword evidence="11" id="KW-1185">Reference proteome</keyword>
<evidence type="ECO:0000313" key="11">
    <source>
        <dbReference type="Proteomes" id="UP000662783"/>
    </source>
</evidence>
<dbReference type="InterPro" id="IPR036034">
    <property type="entry name" value="PDZ_sf"/>
</dbReference>
<evidence type="ECO:0000313" key="10">
    <source>
        <dbReference type="EMBL" id="QSE96415.1"/>
    </source>
</evidence>
<proteinExistence type="inferred from homology"/>
<dbReference type="SMART" id="SM00245">
    <property type="entry name" value="TSPc"/>
    <property type="match status" value="1"/>
</dbReference>
<dbReference type="Gene3D" id="3.90.226.10">
    <property type="entry name" value="2-enoyl-CoA Hydratase, Chain A, domain 1"/>
    <property type="match status" value="1"/>
</dbReference>
<feature type="domain" description="PDZ" evidence="8">
    <location>
        <begin position="239"/>
        <end position="317"/>
    </location>
</feature>
<dbReference type="GO" id="GO:0004175">
    <property type="term" value="F:endopeptidase activity"/>
    <property type="evidence" value="ECO:0007669"/>
    <property type="project" value="TreeGrafter"/>
</dbReference>
<comment type="similarity">
    <text evidence="1 5">Belongs to the peptidase S41A family.</text>
</comment>
<dbReference type="GO" id="GO:0008236">
    <property type="term" value="F:serine-type peptidase activity"/>
    <property type="evidence" value="ECO:0007669"/>
    <property type="project" value="UniProtKB-KW"/>
</dbReference>
<accession>A0A974ZZR6</accession>
<keyword evidence="3 5" id="KW-0378">Hydrolase</keyword>
<name>A0A974ZZR6_9BACT</name>
<evidence type="ECO:0000256" key="6">
    <source>
        <dbReference type="SAM" id="Coils"/>
    </source>
</evidence>
<dbReference type="GO" id="GO:0030288">
    <property type="term" value="C:outer membrane-bounded periplasmic space"/>
    <property type="evidence" value="ECO:0007669"/>
    <property type="project" value="TreeGrafter"/>
</dbReference>
<dbReference type="CDD" id="cd07560">
    <property type="entry name" value="Peptidase_S41_CPP"/>
    <property type="match status" value="1"/>
</dbReference>
<evidence type="ECO:0000256" key="4">
    <source>
        <dbReference type="ARBA" id="ARBA00022825"/>
    </source>
</evidence>
<dbReference type="InterPro" id="IPR029045">
    <property type="entry name" value="ClpP/crotonase-like_dom_sf"/>
</dbReference>
<dbReference type="NCBIfam" id="TIGR00225">
    <property type="entry name" value="prc"/>
    <property type="match status" value="1"/>
</dbReference>
<keyword evidence="4 5" id="KW-0720">Serine protease</keyword>
<organism evidence="10 11">
    <name type="scientific">Fulvivirga lutea</name>
    <dbReference type="NCBI Taxonomy" id="2810512"/>
    <lineage>
        <taxon>Bacteria</taxon>
        <taxon>Pseudomonadati</taxon>
        <taxon>Bacteroidota</taxon>
        <taxon>Cytophagia</taxon>
        <taxon>Cytophagales</taxon>
        <taxon>Fulvivirgaceae</taxon>
        <taxon>Fulvivirga</taxon>
    </lineage>
</organism>
<evidence type="ECO:0000259" key="9">
    <source>
        <dbReference type="SMART" id="SM00245"/>
    </source>
</evidence>
<dbReference type="SUPFAM" id="SSF52096">
    <property type="entry name" value="ClpP/crotonase"/>
    <property type="match status" value="1"/>
</dbReference>
<dbReference type="SUPFAM" id="SSF50156">
    <property type="entry name" value="PDZ domain-like"/>
    <property type="match status" value="1"/>
</dbReference>
<dbReference type="Proteomes" id="UP000662783">
    <property type="component" value="Chromosome"/>
</dbReference>
<protein>
    <submittedName>
        <fullName evidence="10">Carboxy terminal-processing peptidase</fullName>
    </submittedName>
</protein>
<dbReference type="PANTHER" id="PTHR32060">
    <property type="entry name" value="TAIL-SPECIFIC PROTEASE"/>
    <property type="match status" value="1"/>
</dbReference>
<dbReference type="InterPro" id="IPR004447">
    <property type="entry name" value="Peptidase_S41A"/>
</dbReference>
<dbReference type="InterPro" id="IPR001478">
    <property type="entry name" value="PDZ"/>
</dbReference>
<dbReference type="Pfam" id="PF03572">
    <property type="entry name" value="Peptidase_S41"/>
    <property type="match status" value="1"/>
</dbReference>
<evidence type="ECO:0000259" key="8">
    <source>
        <dbReference type="SMART" id="SM00228"/>
    </source>
</evidence>
<feature type="coiled-coil region" evidence="6">
    <location>
        <begin position="610"/>
        <end position="637"/>
    </location>
</feature>
<evidence type="ECO:0000256" key="2">
    <source>
        <dbReference type="ARBA" id="ARBA00022670"/>
    </source>
</evidence>
<dbReference type="InterPro" id="IPR020992">
    <property type="entry name" value="Tail_Prtase_C"/>
</dbReference>
<dbReference type="Pfam" id="PF11818">
    <property type="entry name" value="DUF3340"/>
    <property type="match status" value="1"/>
</dbReference>
<dbReference type="Pfam" id="PF17804">
    <property type="entry name" value="TSP_NTD"/>
    <property type="match status" value="1"/>
</dbReference>
<feature type="domain" description="Tail specific protease" evidence="9">
    <location>
        <begin position="322"/>
        <end position="541"/>
    </location>
</feature>
<dbReference type="CDD" id="cd06782">
    <property type="entry name" value="cpPDZ_CPP-like"/>
    <property type="match status" value="1"/>
</dbReference>
<dbReference type="InterPro" id="IPR005151">
    <property type="entry name" value="Tail-specific_protease"/>
</dbReference>
<sequence>MKKYLSIMSLCLITLVAYSQSTQEENLKPKIYFGDEARLAVQILDTYHYRKISLNDSLSAVILKEYIETLDNNKSYFLKSDIAEFQEYSTQLDDLTKEGNVFPAYTIYDRFKQRFDERMDYVYGTLLDYDFDFTIDEYYDTDRSELEYAENTEELNDLWRKILKSQVLSLKLNGKADSSINKTIVTRYDRFKKAISQYNSEDIFELYLNTIAEAYDPHSNYFSPKTSDRFQQNMSLSLEGIGARLQTDNDFTKVVEILPGGPAMKSDLIHPDDRIIGVAQGEDGEMVDVIGWRIDDVVQLIKGPKGTTVRLEIIPAESGVYGASKTISLVRDKIKLEDMQAKAEVVPVTRNGRQYQFGVITLPSFYMDFEAYQKGDVDYNSTTRDVKRLIEELETKNIDGLMIDLRNNGGGSLAEAIDLTGLFIKDGPVVQVKNSSNKIELGEDVDDKVIYDGPLTVMINRFSASASEIFAGAIQDYGRGVVLGETSFGKGTVQSVIDLGRYLNVPEGEKVGQLKLTLQKFYRVTGSSTQHKGVDPDINFPSAFSAEEFGESSRPSALPWDQIKGTKYKPTDQVTQKMLAEVSKEYRDRLQNDRHLKDLISETEELKKSISTTRISLNQEERQREIAEAEKRRTEQSAMEGAKIGKEGIYEVNNIDVDDKYLREGLVVLSDIVSAIG</sequence>
<feature type="chain" id="PRO_5037148693" evidence="7">
    <location>
        <begin position="20"/>
        <end position="677"/>
    </location>
</feature>
<dbReference type="Pfam" id="PF00595">
    <property type="entry name" value="PDZ"/>
    <property type="match status" value="1"/>
</dbReference>
<dbReference type="SMART" id="SM00228">
    <property type="entry name" value="PDZ"/>
    <property type="match status" value="1"/>
</dbReference>
<keyword evidence="6" id="KW-0175">Coiled coil</keyword>
<dbReference type="GO" id="GO:0006508">
    <property type="term" value="P:proteolysis"/>
    <property type="evidence" value="ECO:0007669"/>
    <property type="project" value="UniProtKB-KW"/>
</dbReference>
<evidence type="ECO:0000256" key="3">
    <source>
        <dbReference type="ARBA" id="ARBA00022801"/>
    </source>
</evidence>
<dbReference type="GO" id="GO:0007165">
    <property type="term" value="P:signal transduction"/>
    <property type="evidence" value="ECO:0007669"/>
    <property type="project" value="TreeGrafter"/>
</dbReference>